<dbReference type="InterPro" id="IPR035890">
    <property type="entry name" value="Anti-sigma-28_factor_FlgM_sf"/>
</dbReference>
<keyword evidence="4" id="KW-1005">Bacterial flagellum biogenesis</keyword>
<proteinExistence type="inferred from homology"/>
<dbReference type="InterPro" id="IPR007412">
    <property type="entry name" value="FlgM"/>
</dbReference>
<keyword evidence="8" id="KW-0969">Cilium</keyword>
<evidence type="ECO:0000256" key="4">
    <source>
        <dbReference type="ARBA" id="ARBA00022795"/>
    </source>
</evidence>
<evidence type="ECO:0000256" key="1">
    <source>
        <dbReference type="ARBA" id="ARBA00005322"/>
    </source>
</evidence>
<keyword evidence="9" id="KW-1185">Reference proteome</keyword>
<dbReference type="AlphaFoldDB" id="A0A3M8CP53"/>
<dbReference type="Proteomes" id="UP000282028">
    <property type="component" value="Unassembled WGS sequence"/>
</dbReference>
<dbReference type="Pfam" id="PF04316">
    <property type="entry name" value="FlgM"/>
    <property type="match status" value="1"/>
</dbReference>
<keyword evidence="5" id="KW-0805">Transcription regulation</keyword>
<dbReference type="SUPFAM" id="SSF101498">
    <property type="entry name" value="Anti-sigma factor FlgM"/>
    <property type="match status" value="1"/>
</dbReference>
<comment type="similarity">
    <text evidence="1">Belongs to the FlgM family.</text>
</comment>
<sequence>MRIHEPNRTGMIQAYNKTGTASVSKKGKMAMGKDEVKISTEAMEMLKQIEDPNAPARREKVEQLRKQVQEGTYHVPSEKIADKFLSFWKKW</sequence>
<evidence type="ECO:0000256" key="6">
    <source>
        <dbReference type="ARBA" id="ARBA00023163"/>
    </source>
</evidence>
<dbReference type="GO" id="GO:0044781">
    <property type="term" value="P:bacterial-type flagellum organization"/>
    <property type="evidence" value="ECO:0007669"/>
    <property type="project" value="UniProtKB-KW"/>
</dbReference>
<dbReference type="GO" id="GO:0045892">
    <property type="term" value="P:negative regulation of DNA-templated transcription"/>
    <property type="evidence" value="ECO:0007669"/>
    <property type="project" value="InterPro"/>
</dbReference>
<gene>
    <name evidence="8" type="primary">flgM</name>
    <name evidence="8" type="ORF">EDM52_00745</name>
</gene>
<reference evidence="8 9" key="1">
    <citation type="submission" date="2018-10" db="EMBL/GenBank/DDBJ databases">
        <title>Phylogenomics of Brevibacillus.</title>
        <authorList>
            <person name="Dunlap C."/>
        </authorList>
    </citation>
    <scope>NUCLEOTIDE SEQUENCE [LARGE SCALE GENOMIC DNA]</scope>
    <source>
        <strain evidence="8 9">JCM 12215</strain>
    </source>
</reference>
<dbReference type="OrthoDB" id="2382241at2"/>
<accession>A0A3M8CP53</accession>
<protein>
    <recommendedName>
        <fullName evidence="2">Negative regulator of flagellin synthesis</fullName>
    </recommendedName>
</protein>
<evidence type="ECO:0000259" key="7">
    <source>
        <dbReference type="Pfam" id="PF04316"/>
    </source>
</evidence>
<evidence type="ECO:0000256" key="3">
    <source>
        <dbReference type="ARBA" id="ARBA00022491"/>
    </source>
</evidence>
<organism evidence="8 9">
    <name type="scientific">Brevibacillus invocatus</name>
    <dbReference type="NCBI Taxonomy" id="173959"/>
    <lineage>
        <taxon>Bacteria</taxon>
        <taxon>Bacillati</taxon>
        <taxon>Bacillota</taxon>
        <taxon>Bacilli</taxon>
        <taxon>Bacillales</taxon>
        <taxon>Paenibacillaceae</taxon>
        <taxon>Brevibacillus</taxon>
    </lineage>
</organism>
<keyword evidence="6" id="KW-0804">Transcription</keyword>
<evidence type="ECO:0000313" key="8">
    <source>
        <dbReference type="EMBL" id="RNB77087.1"/>
    </source>
</evidence>
<dbReference type="RefSeq" id="WP_122907127.1">
    <property type="nucleotide sequence ID" value="NZ_CBCSBE010000018.1"/>
</dbReference>
<evidence type="ECO:0000313" key="9">
    <source>
        <dbReference type="Proteomes" id="UP000282028"/>
    </source>
</evidence>
<evidence type="ECO:0000256" key="5">
    <source>
        <dbReference type="ARBA" id="ARBA00023015"/>
    </source>
</evidence>
<comment type="caution">
    <text evidence="8">The sequence shown here is derived from an EMBL/GenBank/DDBJ whole genome shotgun (WGS) entry which is preliminary data.</text>
</comment>
<keyword evidence="8" id="KW-0282">Flagellum</keyword>
<name>A0A3M8CP53_9BACL</name>
<keyword evidence="3" id="KW-0678">Repressor</keyword>
<feature type="domain" description="Anti-sigma-28 factor FlgM C-terminal" evidence="7">
    <location>
        <begin position="34"/>
        <end position="85"/>
    </location>
</feature>
<dbReference type="InterPro" id="IPR031316">
    <property type="entry name" value="FlgM_C"/>
</dbReference>
<dbReference type="EMBL" id="RHHR01000002">
    <property type="protein sequence ID" value="RNB77087.1"/>
    <property type="molecule type" value="Genomic_DNA"/>
</dbReference>
<keyword evidence="8" id="KW-0966">Cell projection</keyword>
<dbReference type="NCBIfam" id="TIGR03824">
    <property type="entry name" value="FlgM_jcvi"/>
    <property type="match status" value="1"/>
</dbReference>
<evidence type="ECO:0000256" key="2">
    <source>
        <dbReference type="ARBA" id="ARBA00017823"/>
    </source>
</evidence>